<organism evidence="1 2">
    <name type="scientific">Agromyces albus</name>
    <dbReference type="NCBI Taxonomy" id="205332"/>
    <lineage>
        <taxon>Bacteria</taxon>
        <taxon>Bacillati</taxon>
        <taxon>Actinomycetota</taxon>
        <taxon>Actinomycetes</taxon>
        <taxon>Micrococcales</taxon>
        <taxon>Microbacteriaceae</taxon>
        <taxon>Agromyces</taxon>
    </lineage>
</organism>
<sequence length="79" mass="8655">MDRSDENSAVAVVVDRLSAHFPGVPRANVEAIVTEEHQRLDGNPIRDFIPVLVEHEARDRLRASGAIEATGLLYEPPAP</sequence>
<protein>
    <submittedName>
        <fullName evidence="1">Uncharacterized protein</fullName>
    </submittedName>
</protein>
<comment type="caution">
    <text evidence="1">The sequence shown here is derived from an EMBL/GenBank/DDBJ whole genome shotgun (WGS) entry which is preliminary data.</text>
</comment>
<dbReference type="RefSeq" id="WP_129521630.1">
    <property type="nucleotide sequence ID" value="NZ_SDPN01000031.1"/>
</dbReference>
<reference evidence="1 2" key="1">
    <citation type="submission" date="2019-01" db="EMBL/GenBank/DDBJ databases">
        <title>Agromyces.</title>
        <authorList>
            <person name="Li J."/>
        </authorList>
    </citation>
    <scope>NUCLEOTIDE SEQUENCE [LARGE SCALE GENOMIC DNA]</scope>
    <source>
        <strain evidence="1 2">DSM 15934</strain>
    </source>
</reference>
<gene>
    <name evidence="1" type="ORF">ESP51_14640</name>
</gene>
<dbReference type="NCBIfam" id="NF046112">
    <property type="entry name" value="MSMEG_6209_Nter"/>
    <property type="match status" value="1"/>
</dbReference>
<dbReference type="Gene3D" id="1.10.8.1060">
    <property type="entry name" value="Corynebacterium glutamicum thioredoxin-dependent arsenate reductase, N-terminal domain"/>
    <property type="match status" value="1"/>
</dbReference>
<dbReference type="AlphaFoldDB" id="A0A4V1QX29"/>
<dbReference type="EMBL" id="SDPN01000031">
    <property type="protein sequence ID" value="RXZ68216.1"/>
    <property type="molecule type" value="Genomic_DNA"/>
</dbReference>
<evidence type="ECO:0000313" key="1">
    <source>
        <dbReference type="EMBL" id="RXZ68216.1"/>
    </source>
</evidence>
<name>A0A4V1QX29_9MICO</name>
<keyword evidence="2" id="KW-1185">Reference proteome</keyword>
<evidence type="ECO:0000313" key="2">
    <source>
        <dbReference type="Proteomes" id="UP000293865"/>
    </source>
</evidence>
<dbReference type="OrthoDB" id="4277148at2"/>
<dbReference type="Proteomes" id="UP000293865">
    <property type="component" value="Unassembled WGS sequence"/>
</dbReference>
<accession>A0A4V1QX29</accession>
<proteinExistence type="predicted"/>